<dbReference type="AlphaFoldDB" id="A0A286GY39"/>
<dbReference type="SUPFAM" id="SSF51735">
    <property type="entry name" value="NAD(P)-binding Rossmann-fold domains"/>
    <property type="match status" value="1"/>
</dbReference>
<dbReference type="InterPro" id="IPR057326">
    <property type="entry name" value="KR_dom"/>
</dbReference>
<evidence type="ECO:0000313" key="5">
    <source>
        <dbReference type="EMBL" id="SOD99994.1"/>
    </source>
</evidence>
<dbReference type="PRINTS" id="PR00080">
    <property type="entry name" value="SDRFAMILY"/>
</dbReference>
<dbReference type="GO" id="GO:0016491">
    <property type="term" value="F:oxidoreductase activity"/>
    <property type="evidence" value="ECO:0007669"/>
    <property type="project" value="UniProtKB-KW"/>
</dbReference>
<evidence type="ECO:0000256" key="3">
    <source>
        <dbReference type="ARBA" id="ARBA00023027"/>
    </source>
</evidence>
<protein>
    <submittedName>
        <fullName evidence="5">NAD(P)-dependent dehydrogenase, short-chain alcohol dehydrogenase family</fullName>
    </submittedName>
</protein>
<dbReference type="PROSITE" id="PS00061">
    <property type="entry name" value="ADH_SHORT"/>
    <property type="match status" value="1"/>
</dbReference>
<evidence type="ECO:0000256" key="1">
    <source>
        <dbReference type="ARBA" id="ARBA00006484"/>
    </source>
</evidence>
<comment type="similarity">
    <text evidence="1">Belongs to the short-chain dehydrogenases/reductases (SDR) family.</text>
</comment>
<dbReference type="NCBIfam" id="NF005559">
    <property type="entry name" value="PRK07231.1"/>
    <property type="match status" value="1"/>
</dbReference>
<evidence type="ECO:0000259" key="4">
    <source>
        <dbReference type="SMART" id="SM00822"/>
    </source>
</evidence>
<dbReference type="FunFam" id="3.40.50.720:FF:000084">
    <property type="entry name" value="Short-chain dehydrogenase reductase"/>
    <property type="match status" value="1"/>
</dbReference>
<name>A0A286GY39_9PROT</name>
<proteinExistence type="inferred from homology"/>
<gene>
    <name evidence="5" type="ORF">SAMN05421508_11128</name>
</gene>
<dbReference type="PROSITE" id="PS51257">
    <property type="entry name" value="PROKAR_LIPOPROTEIN"/>
    <property type="match status" value="1"/>
</dbReference>
<sequence>MRLSGKVTIVTGASAGIGLACARRFAAEGAKVVLADVNEERGEAAAATLQDEGREALFVRCDVGAKKEVDALIADTVDAYGRLDVMIANAGIVHAADFLDLEEEDFDRVLRINLKGVFLCGQAAARQMAAQGEGGSIITMSSVNAVMAIPSITPYVVSKGGVNQLTKVMALALADKGIRVNAIGPGSIMTEVLQSVAGDKAAMHKIMSRTPMGRVGEPDEIASVAVFLASDDASYVTGQCIYADGGRLALNYTVPVKG</sequence>
<keyword evidence="2" id="KW-0560">Oxidoreductase</keyword>
<evidence type="ECO:0000256" key="2">
    <source>
        <dbReference type="ARBA" id="ARBA00023002"/>
    </source>
</evidence>
<feature type="domain" description="Ketoreductase" evidence="4">
    <location>
        <begin position="6"/>
        <end position="186"/>
    </location>
</feature>
<accession>A0A286GY39</accession>
<dbReference type="PRINTS" id="PR00081">
    <property type="entry name" value="GDHRDH"/>
</dbReference>
<dbReference type="PANTHER" id="PTHR24321">
    <property type="entry name" value="DEHYDROGENASES, SHORT CHAIN"/>
    <property type="match status" value="1"/>
</dbReference>
<dbReference type="EMBL" id="OCNJ01000011">
    <property type="protein sequence ID" value="SOD99994.1"/>
    <property type="molecule type" value="Genomic_DNA"/>
</dbReference>
<evidence type="ECO:0000313" key="6">
    <source>
        <dbReference type="Proteomes" id="UP000219621"/>
    </source>
</evidence>
<dbReference type="PANTHER" id="PTHR24321:SF8">
    <property type="entry name" value="ESTRADIOL 17-BETA-DEHYDROGENASE 8-RELATED"/>
    <property type="match status" value="1"/>
</dbReference>
<dbReference type="SMART" id="SM00822">
    <property type="entry name" value="PKS_KR"/>
    <property type="match status" value="1"/>
</dbReference>
<dbReference type="Gene3D" id="3.40.50.720">
    <property type="entry name" value="NAD(P)-binding Rossmann-like Domain"/>
    <property type="match status" value="1"/>
</dbReference>
<reference evidence="6" key="1">
    <citation type="submission" date="2017-09" db="EMBL/GenBank/DDBJ databases">
        <authorList>
            <person name="Varghese N."/>
            <person name="Submissions S."/>
        </authorList>
    </citation>
    <scope>NUCLEOTIDE SEQUENCE [LARGE SCALE GENOMIC DNA]</scope>
    <source>
        <strain evidence="6">USBA 140</strain>
    </source>
</reference>
<organism evidence="5 6">
    <name type="scientific">Caenispirillum bisanense</name>
    <dbReference type="NCBI Taxonomy" id="414052"/>
    <lineage>
        <taxon>Bacteria</taxon>
        <taxon>Pseudomonadati</taxon>
        <taxon>Pseudomonadota</taxon>
        <taxon>Alphaproteobacteria</taxon>
        <taxon>Rhodospirillales</taxon>
        <taxon>Novispirillaceae</taxon>
        <taxon>Caenispirillum</taxon>
    </lineage>
</organism>
<dbReference type="Pfam" id="PF13561">
    <property type="entry name" value="adh_short_C2"/>
    <property type="match status" value="1"/>
</dbReference>
<keyword evidence="3" id="KW-0520">NAD</keyword>
<dbReference type="InterPro" id="IPR020904">
    <property type="entry name" value="Sc_DH/Rdtase_CS"/>
</dbReference>
<keyword evidence="6" id="KW-1185">Reference proteome</keyword>
<dbReference type="RefSeq" id="WP_097281015.1">
    <property type="nucleotide sequence ID" value="NZ_OCNJ01000011.1"/>
</dbReference>
<dbReference type="InterPro" id="IPR036291">
    <property type="entry name" value="NAD(P)-bd_dom_sf"/>
</dbReference>
<dbReference type="CDD" id="cd05233">
    <property type="entry name" value="SDR_c"/>
    <property type="match status" value="1"/>
</dbReference>
<dbReference type="InterPro" id="IPR002347">
    <property type="entry name" value="SDR_fam"/>
</dbReference>
<dbReference type="OrthoDB" id="9797020at2"/>
<dbReference type="Proteomes" id="UP000219621">
    <property type="component" value="Unassembled WGS sequence"/>
</dbReference>